<dbReference type="PANTHER" id="PTHR43775:SF37">
    <property type="entry name" value="SI:DKEY-61P9.11"/>
    <property type="match status" value="1"/>
</dbReference>
<gene>
    <name evidence="4" type="ORF">HCJ94_08160</name>
</gene>
<organism evidence="4 5">
    <name type="scientific">Micromonospora thermarum</name>
    <dbReference type="NCBI Taxonomy" id="2720024"/>
    <lineage>
        <taxon>Bacteria</taxon>
        <taxon>Bacillati</taxon>
        <taxon>Actinomycetota</taxon>
        <taxon>Actinomycetes</taxon>
        <taxon>Micromonosporales</taxon>
        <taxon>Micromonosporaceae</taxon>
        <taxon>Micromonospora</taxon>
    </lineage>
</organism>
<dbReference type="GO" id="GO:0016746">
    <property type="term" value="F:acyltransferase activity"/>
    <property type="evidence" value="ECO:0007669"/>
    <property type="project" value="UniProtKB-KW"/>
</dbReference>
<dbReference type="EMBL" id="JAATEO010000006">
    <property type="protein sequence ID" value="NJP31956.1"/>
    <property type="molecule type" value="Genomic_DNA"/>
</dbReference>
<feature type="domain" description="Carrier" evidence="3">
    <location>
        <begin position="363"/>
        <end position="443"/>
    </location>
</feature>
<dbReference type="Gene3D" id="1.10.1200.10">
    <property type="entry name" value="ACP-like"/>
    <property type="match status" value="1"/>
</dbReference>
<dbReference type="InterPro" id="IPR016035">
    <property type="entry name" value="Acyl_Trfase/lysoPLipase"/>
</dbReference>
<keyword evidence="1" id="KW-0596">Phosphopantetheine</keyword>
<dbReference type="InterPro" id="IPR014043">
    <property type="entry name" value="Acyl_transferase_dom"/>
</dbReference>
<accession>A0ABX0Z749</accession>
<dbReference type="InterPro" id="IPR036736">
    <property type="entry name" value="ACP-like_sf"/>
</dbReference>
<dbReference type="SUPFAM" id="SSF55048">
    <property type="entry name" value="Probable ACP-binding domain of malonyl-CoA ACP transacylase"/>
    <property type="match status" value="1"/>
</dbReference>
<comment type="caution">
    <text evidence="4">The sequence shown here is derived from an EMBL/GenBank/DDBJ whole genome shotgun (WGS) entry which is preliminary data.</text>
</comment>
<evidence type="ECO:0000313" key="4">
    <source>
        <dbReference type="EMBL" id="NJP31956.1"/>
    </source>
</evidence>
<dbReference type="Gene3D" id="3.40.366.10">
    <property type="entry name" value="Malonyl-Coenzyme A Acyl Carrier Protein, domain 2"/>
    <property type="match status" value="1"/>
</dbReference>
<dbReference type="Pfam" id="PF00698">
    <property type="entry name" value="Acyl_transf_1"/>
    <property type="match status" value="1"/>
</dbReference>
<evidence type="ECO:0000259" key="3">
    <source>
        <dbReference type="PROSITE" id="PS50075"/>
    </source>
</evidence>
<dbReference type="InterPro" id="IPR001227">
    <property type="entry name" value="Ac_transferase_dom_sf"/>
</dbReference>
<keyword evidence="2" id="KW-0597">Phosphoprotein</keyword>
<keyword evidence="4" id="KW-0808">Transferase</keyword>
<dbReference type="InterPro" id="IPR050091">
    <property type="entry name" value="PKS_NRPS_Biosynth_Enz"/>
</dbReference>
<keyword evidence="4" id="KW-0012">Acyltransferase</keyword>
<dbReference type="InterPro" id="IPR009081">
    <property type="entry name" value="PP-bd_ACP"/>
</dbReference>
<evidence type="ECO:0000256" key="1">
    <source>
        <dbReference type="ARBA" id="ARBA00022450"/>
    </source>
</evidence>
<keyword evidence="5" id="KW-1185">Reference proteome</keyword>
<evidence type="ECO:0000256" key="2">
    <source>
        <dbReference type="ARBA" id="ARBA00022553"/>
    </source>
</evidence>
<evidence type="ECO:0000313" key="5">
    <source>
        <dbReference type="Proteomes" id="UP000783871"/>
    </source>
</evidence>
<dbReference type="SMART" id="SM00827">
    <property type="entry name" value="PKS_AT"/>
    <property type="match status" value="1"/>
</dbReference>
<dbReference type="RefSeq" id="WP_168000348.1">
    <property type="nucleotide sequence ID" value="NZ_JAATEO010000006.1"/>
</dbReference>
<dbReference type="InterPro" id="IPR016036">
    <property type="entry name" value="Malonyl_transacylase_ACP-bd"/>
</dbReference>
<dbReference type="PROSITE" id="PS50075">
    <property type="entry name" value="CARRIER"/>
    <property type="match status" value="1"/>
</dbReference>
<reference evidence="4 5" key="1">
    <citation type="submission" date="2020-03" db="EMBL/GenBank/DDBJ databases">
        <title>WGS of actinomycetes isolated from Thailand.</title>
        <authorList>
            <person name="Thawai C."/>
        </authorList>
    </citation>
    <scope>NUCLEOTIDE SEQUENCE [LARGE SCALE GENOMIC DNA]</scope>
    <source>
        <strain evidence="4 5">HSS6-12</strain>
    </source>
</reference>
<proteinExistence type="predicted"/>
<protein>
    <submittedName>
        <fullName evidence="4">Acyltransferase domain-containing protein</fullName>
    </submittedName>
</protein>
<dbReference type="PANTHER" id="PTHR43775">
    <property type="entry name" value="FATTY ACID SYNTHASE"/>
    <property type="match status" value="1"/>
</dbReference>
<dbReference type="SUPFAM" id="SSF52151">
    <property type="entry name" value="FabD/lysophospholipase-like"/>
    <property type="match status" value="1"/>
</dbReference>
<dbReference type="Pfam" id="PF00550">
    <property type="entry name" value="PP-binding"/>
    <property type="match status" value="1"/>
</dbReference>
<sequence length="450" mass="49371">MGQRVAFMFPGQGAYLPGAFAKVDCEPVVHDVLQTMDERSVEYWGDRVSPLLLETDAPRVDELLERRPQVLQLAILATSTIVFRLLGRLGIHPDVVVGHSLGEYSALVAAGMLTLDDAARALCERDRAFLEVSPPPGGLLATELGPRRAEGLLTAMDDWGLALAVFNGPRQTVVSGRREALGRLEKAIAGLDLSAVRLKAPYAFHNPMLRDVAQLFRESGPDLAVASPRCRVYSPILSRYISSRDDIRELSESQFTSPVRFYGAMQSLHSDGVEVFVECGARNALTKLVRACLPTHMKTIAPLTHHVTLDGIRAEFADEVSPASSAPMTLPNPLRTAVSPVASLPEPLKTAALEQTPRRPGVPSVDDIISELRKRYAASLEYPEKYLTEDADLEADLGVDSLKQTELLRQTMDHYEDLDLPSNFRISDFPTLRSLAEYLHPRITVAAVGM</sequence>
<dbReference type="SUPFAM" id="SSF47336">
    <property type="entry name" value="ACP-like"/>
    <property type="match status" value="1"/>
</dbReference>
<name>A0ABX0Z749_9ACTN</name>
<dbReference type="Proteomes" id="UP000783871">
    <property type="component" value="Unassembled WGS sequence"/>
</dbReference>